<dbReference type="EMBL" id="CM031824">
    <property type="protein sequence ID" value="KAG6625015.1"/>
    <property type="molecule type" value="Genomic_DNA"/>
</dbReference>
<evidence type="ECO:0000313" key="2">
    <source>
        <dbReference type="Proteomes" id="UP000811609"/>
    </source>
</evidence>
<dbReference type="EMBL" id="CM031824">
    <property type="protein sequence ID" value="KAG6625016.1"/>
    <property type="molecule type" value="Genomic_DNA"/>
</dbReference>
<comment type="caution">
    <text evidence="1">The sequence shown here is derived from an EMBL/GenBank/DDBJ whole genome shotgun (WGS) entry which is preliminary data.</text>
</comment>
<dbReference type="Pfam" id="PF05811">
    <property type="entry name" value="DUF842"/>
    <property type="match status" value="1"/>
</dbReference>
<name>A0A8T1N288_CARIL</name>
<sequence>MELPPVQVKEDGVCVKMLSAPLNPADSNTLKERLNRSLMACQYKFEAAKLQKKLSGLHELESCVDQSTKDNIKMLPHIAGKLKATFSSVIRENSHLIF</sequence>
<keyword evidence="2" id="KW-1185">Reference proteome</keyword>
<dbReference type="InterPro" id="IPR008560">
    <property type="entry name" value="DUF842_euk"/>
</dbReference>
<reference evidence="1" key="1">
    <citation type="submission" date="2020-12" db="EMBL/GenBank/DDBJ databases">
        <title>WGS assembly of Carya illinoinensis cv. Pawnee.</title>
        <authorList>
            <person name="Platts A."/>
            <person name="Shu S."/>
            <person name="Wright S."/>
            <person name="Barry K."/>
            <person name="Edger P."/>
            <person name="Pires J.C."/>
            <person name="Schmutz J."/>
        </authorList>
    </citation>
    <scope>NUCLEOTIDE SEQUENCE</scope>
    <source>
        <tissue evidence="1">Leaf</tissue>
    </source>
</reference>
<dbReference type="Proteomes" id="UP000811609">
    <property type="component" value="Chromosome 16"/>
</dbReference>
<proteinExistence type="predicted"/>
<evidence type="ECO:0000313" key="1">
    <source>
        <dbReference type="EMBL" id="KAG6625016.1"/>
    </source>
</evidence>
<accession>A0A8T1N288</accession>
<dbReference type="AlphaFoldDB" id="A0A8T1N288"/>
<protein>
    <submittedName>
        <fullName evidence="1">Uncharacterized protein</fullName>
    </submittedName>
</protein>
<organism evidence="1 2">
    <name type="scientific">Carya illinoinensis</name>
    <name type="common">Pecan</name>
    <dbReference type="NCBI Taxonomy" id="32201"/>
    <lineage>
        <taxon>Eukaryota</taxon>
        <taxon>Viridiplantae</taxon>
        <taxon>Streptophyta</taxon>
        <taxon>Embryophyta</taxon>
        <taxon>Tracheophyta</taxon>
        <taxon>Spermatophyta</taxon>
        <taxon>Magnoliopsida</taxon>
        <taxon>eudicotyledons</taxon>
        <taxon>Gunneridae</taxon>
        <taxon>Pentapetalae</taxon>
        <taxon>rosids</taxon>
        <taxon>fabids</taxon>
        <taxon>Fagales</taxon>
        <taxon>Juglandaceae</taxon>
        <taxon>Carya</taxon>
    </lineage>
</organism>
<gene>
    <name evidence="1" type="ORF">CIPAW_16G066500</name>
</gene>